<reference evidence="2 3" key="1">
    <citation type="journal article" date="2015" name="Nature">
        <title>rRNA introns, odd ribosomes, and small enigmatic genomes across a large radiation of phyla.</title>
        <authorList>
            <person name="Brown C.T."/>
            <person name="Hug L.A."/>
            <person name="Thomas B.C."/>
            <person name="Sharon I."/>
            <person name="Castelle C.J."/>
            <person name="Singh A."/>
            <person name="Wilkins M.J."/>
            <person name="Williams K.H."/>
            <person name="Banfield J.F."/>
        </authorList>
    </citation>
    <scope>NUCLEOTIDE SEQUENCE [LARGE SCALE GENOMIC DNA]</scope>
</reference>
<accession>A0A0G0FM26</accession>
<dbReference type="EMBL" id="LBSM01000001">
    <property type="protein sequence ID" value="KKQ18867.1"/>
    <property type="molecule type" value="Genomic_DNA"/>
</dbReference>
<name>A0A0G0FM26_9BACT</name>
<dbReference type="AlphaFoldDB" id="A0A0G0FM26"/>
<evidence type="ECO:0008006" key="4">
    <source>
        <dbReference type="Google" id="ProtNLM"/>
    </source>
</evidence>
<keyword evidence="1" id="KW-1133">Transmembrane helix</keyword>
<evidence type="ECO:0000313" key="3">
    <source>
        <dbReference type="Proteomes" id="UP000034508"/>
    </source>
</evidence>
<keyword evidence="1" id="KW-0472">Membrane</keyword>
<sequence length="101" mass="11411">MLIPRNNSWEQGFRKKTIKSEFKVGPVSLKFITVALLAIAALFYLAQSAQSSTFKYKIMELEDQKSKVQTDVNQLEVESARLKSLNEIKNSAQAMNLESAQ</sequence>
<comment type="caution">
    <text evidence="2">The sequence shown here is derived from an EMBL/GenBank/DDBJ whole genome shotgun (WGS) entry which is preliminary data.</text>
</comment>
<gene>
    <name evidence="2" type="ORF">US31_C0001G0054</name>
</gene>
<organism evidence="2 3">
    <name type="scientific">Berkelbacteria bacterium GW2011_GWA1_36_9</name>
    <dbReference type="NCBI Taxonomy" id="1618331"/>
    <lineage>
        <taxon>Bacteria</taxon>
        <taxon>Candidatus Berkelbacteria</taxon>
    </lineage>
</organism>
<keyword evidence="1" id="KW-0812">Transmembrane</keyword>
<feature type="transmembrane region" description="Helical" evidence="1">
    <location>
        <begin position="27"/>
        <end position="46"/>
    </location>
</feature>
<proteinExistence type="predicted"/>
<dbReference type="Proteomes" id="UP000034508">
    <property type="component" value="Unassembled WGS sequence"/>
</dbReference>
<evidence type="ECO:0000256" key="1">
    <source>
        <dbReference type="SAM" id="Phobius"/>
    </source>
</evidence>
<evidence type="ECO:0000313" key="2">
    <source>
        <dbReference type="EMBL" id="KKQ18867.1"/>
    </source>
</evidence>
<protein>
    <recommendedName>
        <fullName evidence="4">Cell division protein FtsL</fullName>
    </recommendedName>
</protein>